<dbReference type="GO" id="GO:0046872">
    <property type="term" value="F:metal ion binding"/>
    <property type="evidence" value="ECO:0007669"/>
    <property type="project" value="UniProtKB-KW"/>
</dbReference>
<accession>A0A1J4J7V0</accession>
<organism evidence="10 11">
    <name type="scientific">Tritrichomonas foetus</name>
    <dbReference type="NCBI Taxonomy" id="1144522"/>
    <lineage>
        <taxon>Eukaryota</taxon>
        <taxon>Metamonada</taxon>
        <taxon>Parabasalia</taxon>
        <taxon>Tritrichomonadida</taxon>
        <taxon>Tritrichomonadidae</taxon>
        <taxon>Tritrichomonas</taxon>
    </lineage>
</organism>
<dbReference type="Pfam" id="PF00149">
    <property type="entry name" value="Metallophos"/>
    <property type="match status" value="1"/>
</dbReference>
<protein>
    <recommendedName>
        <fullName evidence="8">Serine/threonine-protein phosphatase</fullName>
        <ecNumber evidence="8">3.1.3.16</ecNumber>
    </recommendedName>
</protein>
<keyword evidence="11" id="KW-1185">Reference proteome</keyword>
<dbReference type="InterPro" id="IPR029052">
    <property type="entry name" value="Metallo-depent_PP-like"/>
</dbReference>
<keyword evidence="5" id="KW-0464">Manganese</keyword>
<evidence type="ECO:0000256" key="1">
    <source>
        <dbReference type="ARBA" id="ARBA00001936"/>
    </source>
</evidence>
<dbReference type="AlphaFoldDB" id="A0A1J4J7V0"/>
<evidence type="ECO:0000256" key="6">
    <source>
        <dbReference type="ARBA" id="ARBA00047761"/>
    </source>
</evidence>
<evidence type="ECO:0000313" key="10">
    <source>
        <dbReference type="EMBL" id="OHS94311.1"/>
    </source>
</evidence>
<dbReference type="EC" id="3.1.3.16" evidence="8"/>
<dbReference type="InterPro" id="IPR006186">
    <property type="entry name" value="Ser/Thr-sp_prot-phosphatase"/>
</dbReference>
<evidence type="ECO:0000256" key="5">
    <source>
        <dbReference type="ARBA" id="ARBA00023211"/>
    </source>
</evidence>
<evidence type="ECO:0000256" key="4">
    <source>
        <dbReference type="ARBA" id="ARBA00022912"/>
    </source>
</evidence>
<name>A0A1J4J7V0_9EUKA</name>
<dbReference type="GeneID" id="94847373"/>
<comment type="similarity">
    <text evidence="8">Belongs to the PPP phosphatase family.</text>
</comment>
<dbReference type="GO" id="GO:0004722">
    <property type="term" value="F:protein serine/threonine phosphatase activity"/>
    <property type="evidence" value="ECO:0007669"/>
    <property type="project" value="UniProtKB-EC"/>
</dbReference>
<comment type="catalytic activity">
    <reaction evidence="6">
        <text>O-phospho-L-seryl-[protein] + H2O = L-seryl-[protein] + phosphate</text>
        <dbReference type="Rhea" id="RHEA:20629"/>
        <dbReference type="Rhea" id="RHEA-COMP:9863"/>
        <dbReference type="Rhea" id="RHEA-COMP:11604"/>
        <dbReference type="ChEBI" id="CHEBI:15377"/>
        <dbReference type="ChEBI" id="CHEBI:29999"/>
        <dbReference type="ChEBI" id="CHEBI:43474"/>
        <dbReference type="ChEBI" id="CHEBI:83421"/>
        <dbReference type="EC" id="3.1.3.16"/>
    </reaction>
</comment>
<reference evidence="10" key="1">
    <citation type="submission" date="2016-10" db="EMBL/GenBank/DDBJ databases">
        <authorList>
            <person name="Benchimol M."/>
            <person name="Almeida L.G."/>
            <person name="Vasconcelos A.T."/>
            <person name="Perreira-Neves A."/>
            <person name="Rosa I.A."/>
            <person name="Tasca T."/>
            <person name="Bogo M.R."/>
            <person name="de Souza W."/>
        </authorList>
    </citation>
    <scope>NUCLEOTIDE SEQUENCE [LARGE SCALE GENOMIC DNA]</scope>
    <source>
        <strain evidence="10">K</strain>
    </source>
</reference>
<evidence type="ECO:0000256" key="2">
    <source>
        <dbReference type="ARBA" id="ARBA00022723"/>
    </source>
</evidence>
<dbReference type="PANTHER" id="PTHR11668">
    <property type="entry name" value="SERINE/THREONINE PROTEIN PHOSPHATASE"/>
    <property type="match status" value="1"/>
</dbReference>
<dbReference type="InterPro" id="IPR004843">
    <property type="entry name" value="Calcineurin-like_PHP"/>
</dbReference>
<dbReference type="SMART" id="SM00156">
    <property type="entry name" value="PP2Ac"/>
    <property type="match status" value="1"/>
</dbReference>
<comment type="catalytic activity">
    <reaction evidence="7 8">
        <text>O-phospho-L-threonyl-[protein] + H2O = L-threonyl-[protein] + phosphate</text>
        <dbReference type="Rhea" id="RHEA:47004"/>
        <dbReference type="Rhea" id="RHEA-COMP:11060"/>
        <dbReference type="Rhea" id="RHEA-COMP:11605"/>
        <dbReference type="ChEBI" id="CHEBI:15377"/>
        <dbReference type="ChEBI" id="CHEBI:30013"/>
        <dbReference type="ChEBI" id="CHEBI:43474"/>
        <dbReference type="ChEBI" id="CHEBI:61977"/>
        <dbReference type="EC" id="3.1.3.16"/>
    </reaction>
</comment>
<evidence type="ECO:0000256" key="3">
    <source>
        <dbReference type="ARBA" id="ARBA00022801"/>
    </source>
</evidence>
<feature type="domain" description="Serine/threonine specific protein phosphatases" evidence="9">
    <location>
        <begin position="143"/>
        <end position="148"/>
    </location>
</feature>
<dbReference type="EMBL" id="MLAK01001327">
    <property type="protein sequence ID" value="OHS94311.1"/>
    <property type="molecule type" value="Genomic_DNA"/>
</dbReference>
<comment type="caution">
    <text evidence="10">The sequence shown here is derived from an EMBL/GenBank/DDBJ whole genome shotgun (WGS) entry which is preliminary data.</text>
</comment>
<dbReference type="GO" id="GO:0005634">
    <property type="term" value="C:nucleus"/>
    <property type="evidence" value="ECO:0007669"/>
    <property type="project" value="TreeGrafter"/>
</dbReference>
<gene>
    <name evidence="10" type="ORF">TRFO_39475</name>
</gene>
<dbReference type="FunFam" id="3.60.21.10:FF:000069">
    <property type="entry name" value="Serine/threonine-protein phosphatase"/>
    <property type="match status" value="1"/>
</dbReference>
<proteinExistence type="inferred from homology"/>
<dbReference type="Gene3D" id="3.60.21.10">
    <property type="match status" value="1"/>
</dbReference>
<comment type="cofactor">
    <cofactor evidence="1">
        <name>Mn(2+)</name>
        <dbReference type="ChEBI" id="CHEBI:29035"/>
    </cofactor>
</comment>
<dbReference type="PANTHER" id="PTHR11668:SF300">
    <property type="entry name" value="SERINE_THREONINE-PROTEIN PHOSPHATASE"/>
    <property type="match status" value="1"/>
</dbReference>
<keyword evidence="4" id="KW-0904">Protein phosphatase</keyword>
<sequence>MYISKYACNHSIFYTRNIISFFRMLSTSDLDEIVFQVLLGRMHSKKQFLQPITEKTLMRLVDQVSDVLAKEPVMLRLDANITVVGDIHGNIDDLLRIFERLRYPPAMKYLFLGDYVDRGNYSTEVLTLLFALKVKYPNHVYLLRGNHETMSLSRVYGFYREITSPGKYTSELYYKICEAFEELPLCAIVGDRIFCVHGGISPLLGDANNLLKMKKPEEDLSSTGVFADMVWSDPSSEVKGYTPNGRGCGYLFGSDALAKFLDENNLDILIRSHEMCQEGVSWPYADDDENVDRCLTVFSNSNYCGRGNSAAVLHVNNDLLVNVELIQPLTDSEMRKRKVLLPFWLYDLIALKESEKNAAKTIKSITVTKAEAFKASPPKKATENMIENL</sequence>
<dbReference type="PROSITE" id="PS00125">
    <property type="entry name" value="SER_THR_PHOSPHATASE"/>
    <property type="match status" value="1"/>
</dbReference>
<dbReference type="GO" id="GO:0005737">
    <property type="term" value="C:cytoplasm"/>
    <property type="evidence" value="ECO:0007669"/>
    <property type="project" value="TreeGrafter"/>
</dbReference>
<keyword evidence="2" id="KW-0479">Metal-binding</keyword>
<keyword evidence="3 8" id="KW-0378">Hydrolase</keyword>
<dbReference type="VEuPathDB" id="TrichDB:TRFO_39475"/>
<dbReference type="SUPFAM" id="SSF56300">
    <property type="entry name" value="Metallo-dependent phosphatases"/>
    <property type="match status" value="1"/>
</dbReference>
<dbReference type="InterPro" id="IPR050341">
    <property type="entry name" value="PP1_catalytic_subunit"/>
</dbReference>
<dbReference type="PRINTS" id="PR00114">
    <property type="entry name" value="STPHPHTASE"/>
</dbReference>
<evidence type="ECO:0000259" key="9">
    <source>
        <dbReference type="PROSITE" id="PS00125"/>
    </source>
</evidence>
<evidence type="ECO:0000256" key="7">
    <source>
        <dbReference type="ARBA" id="ARBA00048336"/>
    </source>
</evidence>
<evidence type="ECO:0000313" key="11">
    <source>
        <dbReference type="Proteomes" id="UP000179807"/>
    </source>
</evidence>
<evidence type="ECO:0000256" key="8">
    <source>
        <dbReference type="RuleBase" id="RU004273"/>
    </source>
</evidence>
<dbReference type="Proteomes" id="UP000179807">
    <property type="component" value="Unassembled WGS sequence"/>
</dbReference>
<dbReference type="RefSeq" id="XP_068347448.1">
    <property type="nucleotide sequence ID" value="XM_068512669.1"/>
</dbReference>